<reference evidence="1 2" key="1">
    <citation type="submission" date="2022-01" db="EMBL/GenBank/DDBJ databases">
        <title>A chromosomal length assembly of Cordylochernes scorpioides.</title>
        <authorList>
            <person name="Zeh D."/>
            <person name="Zeh J."/>
        </authorList>
    </citation>
    <scope>NUCLEOTIDE SEQUENCE [LARGE SCALE GENOMIC DNA]</scope>
    <source>
        <strain evidence="1">IN4F17</strain>
        <tissue evidence="1">Whole Body</tissue>
    </source>
</reference>
<sequence length="182" mass="21396">MNKRYTTHQHIFQPKFGLIRAKFPVKYPIIIRYLGKKEENIGSAPLGFIIEGFYCSHLKFPLHRRKPPDIRPGALILVRHQQADKHKLQTGARKVTEVKKVEDAVKYVIYESEQALNEIHLNWNHSIDSIMRLLTDKIIDTMGKAGMQRRSKTLNPNSKPWFDRKCYLTKKNTKSHLKIYMK</sequence>
<gene>
    <name evidence="1" type="ORF">LAZ67_8003344</name>
</gene>
<keyword evidence="2" id="KW-1185">Reference proteome</keyword>
<evidence type="ECO:0000313" key="1">
    <source>
        <dbReference type="EMBL" id="UYV71460.1"/>
    </source>
</evidence>
<protein>
    <submittedName>
        <fullName evidence="1">Uncharacterized protein</fullName>
    </submittedName>
</protein>
<evidence type="ECO:0000313" key="2">
    <source>
        <dbReference type="Proteomes" id="UP001235939"/>
    </source>
</evidence>
<organism evidence="1 2">
    <name type="scientific">Cordylochernes scorpioides</name>
    <dbReference type="NCBI Taxonomy" id="51811"/>
    <lineage>
        <taxon>Eukaryota</taxon>
        <taxon>Metazoa</taxon>
        <taxon>Ecdysozoa</taxon>
        <taxon>Arthropoda</taxon>
        <taxon>Chelicerata</taxon>
        <taxon>Arachnida</taxon>
        <taxon>Pseudoscorpiones</taxon>
        <taxon>Cheliferoidea</taxon>
        <taxon>Chernetidae</taxon>
        <taxon>Cordylochernes</taxon>
    </lineage>
</organism>
<proteinExistence type="predicted"/>
<dbReference type="EMBL" id="CP092870">
    <property type="protein sequence ID" value="UYV71460.1"/>
    <property type="molecule type" value="Genomic_DNA"/>
</dbReference>
<dbReference type="Proteomes" id="UP001235939">
    <property type="component" value="Chromosome 08"/>
</dbReference>
<accession>A0ABY6KWI9</accession>
<name>A0ABY6KWI9_9ARAC</name>